<dbReference type="PRINTS" id="PR00722">
    <property type="entry name" value="CHYMOTRYPSIN"/>
</dbReference>
<dbReference type="PROSITE" id="PS00134">
    <property type="entry name" value="TRYPSIN_HIS"/>
    <property type="match status" value="1"/>
</dbReference>
<dbReference type="SUPFAM" id="SSF50494">
    <property type="entry name" value="Trypsin-like serine proteases"/>
    <property type="match status" value="3"/>
</dbReference>
<dbReference type="InterPro" id="IPR001254">
    <property type="entry name" value="Trypsin_dom"/>
</dbReference>
<dbReference type="AlphaFoldDB" id="A0A336MR85"/>
<dbReference type="PANTHER" id="PTHR24260">
    <property type="match status" value="1"/>
</dbReference>
<dbReference type="PROSITE" id="PS50240">
    <property type="entry name" value="TRYPSIN_DOM"/>
    <property type="match status" value="3"/>
</dbReference>
<dbReference type="PANTHER" id="PTHR24260:SF147">
    <property type="entry name" value="EG:BACR7A4.3 PROTEIN-RELATED"/>
    <property type="match status" value="1"/>
</dbReference>
<dbReference type="SMART" id="SM00020">
    <property type="entry name" value="Tryp_SPc"/>
    <property type="match status" value="3"/>
</dbReference>
<evidence type="ECO:0000256" key="4">
    <source>
        <dbReference type="SAM" id="SignalP"/>
    </source>
</evidence>
<evidence type="ECO:0000259" key="5">
    <source>
        <dbReference type="PROSITE" id="PS50240"/>
    </source>
</evidence>
<dbReference type="InterPro" id="IPR033116">
    <property type="entry name" value="TRYPSIN_SER"/>
</dbReference>
<feature type="domain" description="Peptidase S1" evidence="5">
    <location>
        <begin position="355"/>
        <end position="609"/>
    </location>
</feature>
<dbReference type="InterPro" id="IPR001314">
    <property type="entry name" value="Peptidase_S1A"/>
</dbReference>
<dbReference type="FunFam" id="2.40.10.10:FF:000068">
    <property type="entry name" value="transmembrane protease serine 2"/>
    <property type="match status" value="1"/>
</dbReference>
<dbReference type="InterPro" id="IPR018114">
    <property type="entry name" value="TRYPSIN_HIS"/>
</dbReference>
<dbReference type="InterPro" id="IPR051333">
    <property type="entry name" value="CLIP_Serine_Protease"/>
</dbReference>
<gene>
    <name evidence="6" type="primary">CSON004416</name>
</gene>
<keyword evidence="1" id="KW-1015">Disulfide bond</keyword>
<comment type="similarity">
    <text evidence="2">Belongs to the peptidase S1 family. CLIP subfamily.</text>
</comment>
<dbReference type="GO" id="GO:0006508">
    <property type="term" value="P:proteolysis"/>
    <property type="evidence" value="ECO:0007669"/>
    <property type="project" value="UniProtKB-KW"/>
</dbReference>
<keyword evidence="3" id="KW-0720">Serine protease</keyword>
<sequence length="973" mass="109567">MNKKSLFIAVLLTLIIENVQSQLFPIEAETIENIYDIQITTTRQSLDDCATRYYRYGRDNLASPVLGTPVELNKALLGDRNPYSTLDDEFAQIFDIIQVIRHEQYRSSLRYFDIALFKLSGNIRPHKTVLPACLWSDDNFLDFKELEAIGIDDNKTDKLEKVTLNPIDIESCKEFYSAQGDRKIPNGLVEHQICARDNKNNDLRQDTCLGDSGGPLQVKLLANGRMTSFIIGITSFGKACGFDAPGVYSSVAAFKEWIEAKTGISFEARSKFYIFFIYKISQCHTKFIVECALRYVSLREFQPGLLELSDRTSSDDGLSLQDYRSNWINSKIHIARDYRHKAYLGWYKENYIHWYCGASLISERFLLSAAHCMDNRPEIASVGGLRPHSSAEDHLTQKIEIEQIIIHPSYRQNEIYHDIALVKLKDSVKLSLDIVPACIWKKNELPTDTYEVVGWGSRTSNLFFIDLPVWEVGNDEVFPIVTSECNAECQVNKTKPLEIVLDHKINDEIRYLEVNSTILNNQACNEFYRKKNGNQIVDSQICIQNDLFSVPGICDLDVGGPVERKIWSYNEYDSYIFGVNSFGKNCGFGTPVVATRVSSYADWIEENVLGVVKKQPSSVTSRKNDNDQIVFIDEHEGAGSACTVPGDQESGVCTSLLNCPGFRENYSARNQQVKFCGFDPHPTICCPASLSSRSESTETRQCSNAYKEFRKTAVPGLKGIGRYENNKIFSHTAAIGFAKGNKVDYLCWGALIASDFVITTASCLSQARKSPSQVRLGNQNFGLSNEEQIHSISRVILHPLYQQNSFYNDIAMLKLTSPIRLTRNVVPACLWQSEDHIPFIGVVPGPTGTKDITYSCRSTGDKSCNAVNSIDKERKLLTMQNDLCQHFYNSDRTLPEGVISSQVCAQAEQINSTDSCIRTPGALYQKGIEENGVIVPYIVGLYSYDKNCHRDNPAIFTRISSFTNFITDKIKLG</sequence>
<evidence type="ECO:0000256" key="3">
    <source>
        <dbReference type="RuleBase" id="RU363034"/>
    </source>
</evidence>
<accession>A0A336MR85</accession>
<dbReference type="VEuPathDB" id="VectorBase:CSON004416"/>
<evidence type="ECO:0000313" key="6">
    <source>
        <dbReference type="EMBL" id="SSX32051.1"/>
    </source>
</evidence>
<dbReference type="EMBL" id="UFQT01001870">
    <property type="protein sequence ID" value="SSX32051.1"/>
    <property type="molecule type" value="Genomic_DNA"/>
</dbReference>
<feature type="chain" id="PRO_5016357947" evidence="4">
    <location>
        <begin position="22"/>
        <end position="973"/>
    </location>
</feature>
<dbReference type="InterPro" id="IPR043504">
    <property type="entry name" value="Peptidase_S1_PA_chymotrypsin"/>
</dbReference>
<proteinExistence type="inferred from homology"/>
<keyword evidence="3" id="KW-0378">Hydrolase</keyword>
<dbReference type="OMA" id="GTCRIEH"/>
<dbReference type="Gene3D" id="2.40.10.10">
    <property type="entry name" value="Trypsin-like serine proteases"/>
    <property type="match status" value="4"/>
</dbReference>
<dbReference type="Pfam" id="PF00089">
    <property type="entry name" value="Trypsin"/>
    <property type="match status" value="4"/>
</dbReference>
<feature type="signal peptide" evidence="4">
    <location>
        <begin position="1"/>
        <end position="21"/>
    </location>
</feature>
<reference evidence="6" key="1">
    <citation type="submission" date="2018-07" db="EMBL/GenBank/DDBJ databases">
        <authorList>
            <person name="Quirk P.G."/>
            <person name="Krulwich T.A."/>
        </authorList>
    </citation>
    <scope>NUCLEOTIDE SEQUENCE</scope>
</reference>
<keyword evidence="4" id="KW-0732">Signal</keyword>
<evidence type="ECO:0000256" key="1">
    <source>
        <dbReference type="ARBA" id="ARBA00023157"/>
    </source>
</evidence>
<evidence type="ECO:0000256" key="2">
    <source>
        <dbReference type="ARBA" id="ARBA00024195"/>
    </source>
</evidence>
<keyword evidence="3" id="KW-0645">Protease</keyword>
<feature type="domain" description="Peptidase S1" evidence="5">
    <location>
        <begin position="49"/>
        <end position="263"/>
    </location>
</feature>
<organism evidence="6">
    <name type="scientific">Culicoides sonorensis</name>
    <name type="common">Biting midge</name>
    <dbReference type="NCBI Taxonomy" id="179676"/>
    <lineage>
        <taxon>Eukaryota</taxon>
        <taxon>Metazoa</taxon>
        <taxon>Ecdysozoa</taxon>
        <taxon>Arthropoda</taxon>
        <taxon>Hexapoda</taxon>
        <taxon>Insecta</taxon>
        <taxon>Pterygota</taxon>
        <taxon>Neoptera</taxon>
        <taxon>Endopterygota</taxon>
        <taxon>Diptera</taxon>
        <taxon>Nematocera</taxon>
        <taxon>Chironomoidea</taxon>
        <taxon>Ceratopogonidae</taxon>
        <taxon>Ceratopogoninae</taxon>
        <taxon>Culicoides</taxon>
        <taxon>Monoculicoides</taxon>
    </lineage>
</organism>
<dbReference type="PROSITE" id="PS00135">
    <property type="entry name" value="TRYPSIN_SER"/>
    <property type="match status" value="1"/>
</dbReference>
<dbReference type="InterPro" id="IPR009003">
    <property type="entry name" value="Peptidase_S1_PA"/>
</dbReference>
<name>A0A336MR85_CULSO</name>
<feature type="domain" description="Peptidase S1" evidence="5">
    <location>
        <begin position="713"/>
        <end position="971"/>
    </location>
</feature>
<dbReference type="GO" id="GO:0004252">
    <property type="term" value="F:serine-type endopeptidase activity"/>
    <property type="evidence" value="ECO:0007669"/>
    <property type="project" value="InterPro"/>
</dbReference>
<protein>
    <submittedName>
        <fullName evidence="6">CSON004416 protein</fullName>
    </submittedName>
</protein>